<dbReference type="Proteomes" id="UP001162740">
    <property type="component" value="Plasmid pGD02.2.1"/>
</dbReference>
<dbReference type="GO" id="GO:0008202">
    <property type="term" value="P:steroid metabolic process"/>
    <property type="evidence" value="ECO:0007669"/>
    <property type="project" value="UniProtKB-ARBA"/>
</dbReference>
<protein>
    <submittedName>
        <fullName evidence="7">FAD-dependent oxidoreductase</fullName>
    </submittedName>
</protein>
<name>A0AA47A9Z8_RHORH</name>
<evidence type="ECO:0000256" key="1">
    <source>
        <dbReference type="ARBA" id="ARBA00001974"/>
    </source>
</evidence>
<evidence type="ECO:0000256" key="5">
    <source>
        <dbReference type="SAM" id="MobiDB-lite"/>
    </source>
</evidence>
<dbReference type="InterPro" id="IPR003953">
    <property type="entry name" value="FAD-dep_OxRdtase_2_FAD-bd"/>
</dbReference>
<dbReference type="Pfam" id="PF00890">
    <property type="entry name" value="FAD_binding_2"/>
    <property type="match status" value="1"/>
</dbReference>
<dbReference type="SUPFAM" id="SSF56425">
    <property type="entry name" value="Succinate dehydrogenase/fumarate reductase flavoprotein, catalytic domain"/>
    <property type="match status" value="1"/>
</dbReference>
<evidence type="ECO:0000313" key="8">
    <source>
        <dbReference type="Proteomes" id="UP001162740"/>
    </source>
</evidence>
<geneLocation type="plasmid" evidence="7 8">
    <name>pGD02.2.1</name>
</geneLocation>
<keyword evidence="7" id="KW-0614">Plasmid</keyword>
<evidence type="ECO:0000256" key="4">
    <source>
        <dbReference type="ARBA" id="ARBA00023002"/>
    </source>
</evidence>
<sequence length="544" mass="58209">MKILGKQDLSDRYDVVVVGSGAGGLVAALTAASAGQSVLVLEKSSQIGGTSAVSAGTIWIPANDGMTEGGIDDDIESARRYLAETVGGGEVVDAFLDHANDMLSFLRERTSLELVASLGYPDYKLGLEGSRYGRAMQPTTYDSRRLGEWKDILRRDENLLQYSMIEFKQWGSWANFPWDELRERTAKGIVARGAALVGPIFQACLEAGVDFAVDAPVQELVDEDGVVRGVALVDRQIAASGGVVLACGGFEWNPEMMEEHLPMPIPIRCSPPHNTGDGHRMAKRLDVRLDHMDEAWWAPMVSVPGQEVDGQRVGRHIRSERQSPGVIIVDSTGERIVNEAQDYNSLIRSALEASRGKGIPLRMFVVFDHRFLERYGFLTYAAGDELPGWITTGASLTEVAESLGLDAQALTATVERFNKFAEAGVDEDFHRGDSPYDQYSGDSTNPYPNSNLAPVEIGPFYGMEFLPGAFGTAGGVATDARGRALRTDGSVVPGLFAVGNVSAHPLSTGYPGAGSTLGPAMTLGYVAGTELAGTRTAAEIGGAQ</sequence>
<dbReference type="RefSeq" id="WP_229583414.1">
    <property type="nucleotide sequence ID" value="NZ_CP083975.1"/>
</dbReference>
<evidence type="ECO:0000313" key="7">
    <source>
        <dbReference type="EMBL" id="UZF47874.1"/>
    </source>
</evidence>
<keyword evidence="4" id="KW-0560">Oxidoreductase</keyword>
<dbReference type="AlphaFoldDB" id="A0AA47A9Z8"/>
<dbReference type="EMBL" id="CP083975">
    <property type="protein sequence ID" value="UZF47874.1"/>
    <property type="molecule type" value="Genomic_DNA"/>
</dbReference>
<evidence type="ECO:0000256" key="3">
    <source>
        <dbReference type="ARBA" id="ARBA00022827"/>
    </source>
</evidence>
<dbReference type="PANTHER" id="PTHR43400:SF10">
    <property type="entry name" value="3-OXOSTEROID 1-DEHYDROGENASE"/>
    <property type="match status" value="1"/>
</dbReference>
<dbReference type="InterPro" id="IPR050315">
    <property type="entry name" value="FAD-oxidoreductase_2"/>
</dbReference>
<reference evidence="7 8" key="1">
    <citation type="journal article" date="2021" name="Front. Microbiol.">
        <title>Bacterial Transformation of Aromatic Monomers in Softwood Black Liquor.</title>
        <authorList>
            <person name="Navas L.E."/>
            <person name="Dexter G."/>
            <person name="Liu J."/>
            <person name="Levy-Booth D."/>
            <person name="Cho M."/>
            <person name="Jang S.K."/>
            <person name="Mansfield S.D."/>
            <person name="Renneckar S."/>
            <person name="Mohn W.W."/>
            <person name="Eltis L.D."/>
        </authorList>
    </citation>
    <scope>NUCLEOTIDE SEQUENCE [LARGE SCALE GENOMIC DNA]</scope>
    <source>
        <strain evidence="7 8">GD02</strain>
    </source>
</reference>
<feature type="region of interest" description="Disordered" evidence="5">
    <location>
        <begin position="428"/>
        <end position="447"/>
    </location>
</feature>
<evidence type="ECO:0000256" key="2">
    <source>
        <dbReference type="ARBA" id="ARBA00022630"/>
    </source>
</evidence>
<gene>
    <name evidence="7" type="ORF">KUM34_025980</name>
</gene>
<dbReference type="InterPro" id="IPR036188">
    <property type="entry name" value="FAD/NAD-bd_sf"/>
</dbReference>
<keyword evidence="2" id="KW-0285">Flavoprotein</keyword>
<dbReference type="SUPFAM" id="SSF51905">
    <property type="entry name" value="FAD/NAD(P)-binding domain"/>
    <property type="match status" value="1"/>
</dbReference>
<feature type="domain" description="FAD-dependent oxidoreductase 2 FAD-binding" evidence="6">
    <location>
        <begin position="14"/>
        <end position="517"/>
    </location>
</feature>
<dbReference type="InterPro" id="IPR027477">
    <property type="entry name" value="Succ_DH/fumarate_Rdtase_cat_sf"/>
</dbReference>
<comment type="cofactor">
    <cofactor evidence="1">
        <name>FAD</name>
        <dbReference type="ChEBI" id="CHEBI:57692"/>
    </cofactor>
</comment>
<evidence type="ECO:0000259" key="6">
    <source>
        <dbReference type="Pfam" id="PF00890"/>
    </source>
</evidence>
<dbReference type="GO" id="GO:0033765">
    <property type="term" value="F:steroid dehydrogenase activity, acting on the CH-CH group of donors"/>
    <property type="evidence" value="ECO:0007669"/>
    <property type="project" value="UniProtKB-ARBA"/>
</dbReference>
<dbReference type="PRINTS" id="PR00411">
    <property type="entry name" value="PNDRDTASEI"/>
</dbReference>
<dbReference type="PANTHER" id="PTHR43400">
    <property type="entry name" value="FUMARATE REDUCTASE"/>
    <property type="match status" value="1"/>
</dbReference>
<keyword evidence="3" id="KW-0274">FAD</keyword>
<dbReference type="Gene3D" id="3.50.50.60">
    <property type="entry name" value="FAD/NAD(P)-binding domain"/>
    <property type="match status" value="2"/>
</dbReference>
<accession>A0AA47A9Z8</accession>
<proteinExistence type="predicted"/>
<organism evidence="7 8">
    <name type="scientific">Rhodococcus rhodochrous</name>
    <dbReference type="NCBI Taxonomy" id="1829"/>
    <lineage>
        <taxon>Bacteria</taxon>
        <taxon>Bacillati</taxon>
        <taxon>Actinomycetota</taxon>
        <taxon>Actinomycetes</taxon>
        <taxon>Mycobacteriales</taxon>
        <taxon>Nocardiaceae</taxon>
        <taxon>Rhodococcus</taxon>
    </lineage>
</organism>